<feature type="domain" description="Enoyl reductase (ER)" evidence="5">
    <location>
        <begin position="8"/>
        <end position="334"/>
    </location>
</feature>
<dbReference type="Pfam" id="PF08240">
    <property type="entry name" value="ADH_N"/>
    <property type="match status" value="1"/>
</dbReference>
<evidence type="ECO:0000256" key="1">
    <source>
        <dbReference type="ARBA" id="ARBA00022723"/>
    </source>
</evidence>
<dbReference type="AlphaFoldDB" id="A0A174DUU2"/>
<dbReference type="PANTHER" id="PTHR43401">
    <property type="entry name" value="L-THREONINE 3-DEHYDROGENASE"/>
    <property type="match status" value="1"/>
</dbReference>
<reference evidence="6 7" key="1">
    <citation type="submission" date="2015-09" db="EMBL/GenBank/DDBJ databases">
        <authorList>
            <consortium name="Pathogen Informatics"/>
        </authorList>
    </citation>
    <scope>NUCLEOTIDE SEQUENCE [LARGE SCALE GENOMIC DNA]</scope>
    <source>
        <strain evidence="6 7">2789STDY5608849</strain>
    </source>
</reference>
<dbReference type="InterPro" id="IPR020843">
    <property type="entry name" value="ER"/>
</dbReference>
<dbReference type="Proteomes" id="UP000095706">
    <property type="component" value="Unassembled WGS sequence"/>
</dbReference>
<protein>
    <submittedName>
        <fullName evidence="6">Sorbitol dehydrogenase</fullName>
        <ecNumber evidence="6">1.1.1.14</ecNumber>
    </submittedName>
</protein>
<dbReference type="EMBL" id="CYYV01000007">
    <property type="protein sequence ID" value="CUO27936.1"/>
    <property type="molecule type" value="Genomic_DNA"/>
</dbReference>
<dbReference type="InterPro" id="IPR036291">
    <property type="entry name" value="NAD(P)-bd_dom_sf"/>
</dbReference>
<proteinExistence type="inferred from homology"/>
<dbReference type="GO" id="GO:0003939">
    <property type="term" value="F:L-iditol 2-dehydrogenase (NAD+) activity"/>
    <property type="evidence" value="ECO:0007669"/>
    <property type="project" value="UniProtKB-EC"/>
</dbReference>
<dbReference type="EC" id="1.1.1.14" evidence="6"/>
<gene>
    <name evidence="6" type="primary">gutB_2</name>
    <name evidence="6" type="ORF">ERS852406_01631</name>
</gene>
<keyword evidence="1 4" id="KW-0479">Metal-binding</keyword>
<organism evidence="6 7">
    <name type="scientific">Fusicatenibacter saccharivorans</name>
    <dbReference type="NCBI Taxonomy" id="1150298"/>
    <lineage>
        <taxon>Bacteria</taxon>
        <taxon>Bacillati</taxon>
        <taxon>Bacillota</taxon>
        <taxon>Clostridia</taxon>
        <taxon>Lachnospirales</taxon>
        <taxon>Lachnospiraceae</taxon>
        <taxon>Fusicatenibacter</taxon>
    </lineage>
</organism>
<dbReference type="InterPro" id="IPR013154">
    <property type="entry name" value="ADH-like_N"/>
</dbReference>
<keyword evidence="2 4" id="KW-0862">Zinc</keyword>
<name>A0A174DUU2_9FIRM</name>
<evidence type="ECO:0000256" key="3">
    <source>
        <dbReference type="ARBA" id="ARBA00023002"/>
    </source>
</evidence>
<dbReference type="SUPFAM" id="SSF50129">
    <property type="entry name" value="GroES-like"/>
    <property type="match status" value="1"/>
</dbReference>
<sequence>MRAYELHGVNDLRREDIEKPEIPSGWVLVQVKASGICSSDIPRIFTNGTYHFPTIPGHEFSGVVAAYGEGVPEERVGKRVGIFPLIPCRTCPQCRQKKYEMCEHYDYLGSRRDGGFAEYVAVPDWNLLELPENVSFREAAMLEPLSVALHAVKRSGVKPGDTAAVIGTGMIGFAAAAWAKALGAETVFVIGRGEAKRAIAEQIPGISYVTEEESKAIQADVVVEAVGTPQAVSSAVLLARPGGSIVLMGNPSGDLAMEKNVYWRILRKQLNLMGTWNSSYEKDEACDWTEVLDALSKKKIPAQALITHCFPSEKLMDGLELMKNHKEPYCKVMVSWE</sequence>
<dbReference type="GO" id="GO:0008270">
    <property type="term" value="F:zinc ion binding"/>
    <property type="evidence" value="ECO:0007669"/>
    <property type="project" value="InterPro"/>
</dbReference>
<dbReference type="Pfam" id="PF00107">
    <property type="entry name" value="ADH_zinc_N"/>
    <property type="match status" value="1"/>
</dbReference>
<comment type="cofactor">
    <cofactor evidence="4">
        <name>Zn(2+)</name>
        <dbReference type="ChEBI" id="CHEBI:29105"/>
    </cofactor>
</comment>
<dbReference type="Gene3D" id="3.90.180.10">
    <property type="entry name" value="Medium-chain alcohol dehydrogenases, catalytic domain"/>
    <property type="match status" value="1"/>
</dbReference>
<dbReference type="RefSeq" id="WP_055227577.1">
    <property type="nucleotide sequence ID" value="NZ_CYYV01000007.1"/>
</dbReference>
<dbReference type="CDD" id="cd08236">
    <property type="entry name" value="sugar_DH"/>
    <property type="match status" value="1"/>
</dbReference>
<evidence type="ECO:0000256" key="2">
    <source>
        <dbReference type="ARBA" id="ARBA00022833"/>
    </source>
</evidence>
<dbReference type="PANTHER" id="PTHR43401:SF2">
    <property type="entry name" value="L-THREONINE 3-DEHYDROGENASE"/>
    <property type="match status" value="1"/>
</dbReference>
<dbReference type="PROSITE" id="PS00059">
    <property type="entry name" value="ADH_ZINC"/>
    <property type="match status" value="1"/>
</dbReference>
<accession>A0A174DUU2</accession>
<keyword evidence="3 6" id="KW-0560">Oxidoreductase</keyword>
<dbReference type="InterPro" id="IPR013149">
    <property type="entry name" value="ADH-like_C"/>
</dbReference>
<dbReference type="InterPro" id="IPR011032">
    <property type="entry name" value="GroES-like_sf"/>
</dbReference>
<evidence type="ECO:0000259" key="5">
    <source>
        <dbReference type="SMART" id="SM00829"/>
    </source>
</evidence>
<dbReference type="SMART" id="SM00829">
    <property type="entry name" value="PKS_ER"/>
    <property type="match status" value="1"/>
</dbReference>
<dbReference type="InterPro" id="IPR050129">
    <property type="entry name" value="Zn_alcohol_dh"/>
</dbReference>
<dbReference type="SUPFAM" id="SSF51735">
    <property type="entry name" value="NAD(P)-binding Rossmann-fold domains"/>
    <property type="match status" value="1"/>
</dbReference>
<evidence type="ECO:0000313" key="7">
    <source>
        <dbReference type="Proteomes" id="UP000095706"/>
    </source>
</evidence>
<evidence type="ECO:0000256" key="4">
    <source>
        <dbReference type="RuleBase" id="RU361277"/>
    </source>
</evidence>
<comment type="similarity">
    <text evidence="4">Belongs to the zinc-containing alcohol dehydrogenase family.</text>
</comment>
<dbReference type="InterPro" id="IPR002328">
    <property type="entry name" value="ADH_Zn_CS"/>
</dbReference>
<evidence type="ECO:0000313" key="6">
    <source>
        <dbReference type="EMBL" id="CUO27936.1"/>
    </source>
</evidence>
<dbReference type="Gene3D" id="3.40.50.720">
    <property type="entry name" value="NAD(P)-binding Rossmann-like Domain"/>
    <property type="match status" value="1"/>
</dbReference>